<accession>A0A7I8ISB2</accession>
<feature type="region of interest" description="Disordered" evidence="1">
    <location>
        <begin position="1"/>
        <end position="34"/>
    </location>
</feature>
<dbReference type="EMBL" id="CACRZD030000005">
    <property type="protein sequence ID" value="CAA6660744.1"/>
    <property type="molecule type" value="Genomic_DNA"/>
</dbReference>
<feature type="compositionally biased region" description="Polar residues" evidence="1">
    <location>
        <begin position="22"/>
        <end position="34"/>
    </location>
</feature>
<evidence type="ECO:0000256" key="1">
    <source>
        <dbReference type="SAM" id="MobiDB-lite"/>
    </source>
</evidence>
<evidence type="ECO:0000313" key="3">
    <source>
        <dbReference type="Proteomes" id="UP001189122"/>
    </source>
</evidence>
<reference evidence="2 3" key="1">
    <citation type="submission" date="2019-12" db="EMBL/GenBank/DDBJ databases">
        <authorList>
            <person name="Scholz U."/>
            <person name="Mascher M."/>
            <person name="Fiebig A."/>
        </authorList>
    </citation>
    <scope>NUCLEOTIDE SEQUENCE</scope>
</reference>
<protein>
    <submittedName>
        <fullName evidence="2">Uncharacterized protein</fullName>
    </submittedName>
</protein>
<sequence>MEMINDEDDDDNDEDDDHSTAETKFSTLPAQCTR</sequence>
<feature type="compositionally biased region" description="Acidic residues" evidence="1">
    <location>
        <begin position="1"/>
        <end position="17"/>
    </location>
</feature>
<keyword evidence="3" id="KW-1185">Reference proteome</keyword>
<proteinExistence type="predicted"/>
<gene>
    <name evidence="2" type="ORF">SI7747_05007160</name>
</gene>
<dbReference type="Proteomes" id="UP001189122">
    <property type="component" value="Unassembled WGS sequence"/>
</dbReference>
<dbReference type="AlphaFoldDB" id="A0A7I8ISB2"/>
<evidence type="ECO:0000313" key="2">
    <source>
        <dbReference type="EMBL" id="CAA2620991.1"/>
    </source>
</evidence>
<name>A0A7I8ISB2_SPIIN</name>
<dbReference type="EMBL" id="LR743592">
    <property type="protein sequence ID" value="CAA2620991.1"/>
    <property type="molecule type" value="Genomic_DNA"/>
</dbReference>
<organism evidence="2">
    <name type="scientific">Spirodela intermedia</name>
    <name type="common">Intermediate duckweed</name>
    <dbReference type="NCBI Taxonomy" id="51605"/>
    <lineage>
        <taxon>Eukaryota</taxon>
        <taxon>Viridiplantae</taxon>
        <taxon>Streptophyta</taxon>
        <taxon>Embryophyta</taxon>
        <taxon>Tracheophyta</taxon>
        <taxon>Spermatophyta</taxon>
        <taxon>Magnoliopsida</taxon>
        <taxon>Liliopsida</taxon>
        <taxon>Araceae</taxon>
        <taxon>Lemnoideae</taxon>
        <taxon>Spirodela</taxon>
    </lineage>
</organism>